<name>A0A382TEY9_9ZZZZ</name>
<dbReference type="InterPro" id="IPR052741">
    <property type="entry name" value="Mitochondrial_HTD2"/>
</dbReference>
<accession>A0A382TEY9</accession>
<sequence length="138" mass="15199">MSKIESIKPGDTLSKREFNPDNVQLFLYNAALWNAHRIHFDYPYATETEGYPGLVIAGPQMGDWLTQCAIEWLGNDGKLASIEYSNRKAAYIGESLHSGGKVLSVEAETGVVELELYIKNQADEVITPGIATVHFPVG</sequence>
<dbReference type="InterPro" id="IPR029069">
    <property type="entry name" value="HotDog_dom_sf"/>
</dbReference>
<evidence type="ECO:0000313" key="1">
    <source>
        <dbReference type="EMBL" id="SVD20679.1"/>
    </source>
</evidence>
<protein>
    <recommendedName>
        <fullName evidence="2">MaoC-like domain-containing protein</fullName>
    </recommendedName>
</protein>
<dbReference type="PANTHER" id="PTHR28152">
    <property type="entry name" value="HYDROXYACYL-THIOESTER DEHYDRATASE TYPE 2, MITOCHONDRIAL"/>
    <property type="match status" value="1"/>
</dbReference>
<gene>
    <name evidence="1" type="ORF">METZ01_LOCUS373533</name>
</gene>
<proteinExistence type="predicted"/>
<dbReference type="Gene3D" id="3.10.129.10">
    <property type="entry name" value="Hotdog Thioesterase"/>
    <property type="match status" value="1"/>
</dbReference>
<dbReference type="GO" id="GO:0019171">
    <property type="term" value="F:(3R)-hydroxyacyl-[acyl-carrier-protein] dehydratase activity"/>
    <property type="evidence" value="ECO:0007669"/>
    <property type="project" value="TreeGrafter"/>
</dbReference>
<dbReference type="SUPFAM" id="SSF54637">
    <property type="entry name" value="Thioesterase/thiol ester dehydrase-isomerase"/>
    <property type="match status" value="1"/>
</dbReference>
<organism evidence="1">
    <name type="scientific">marine metagenome</name>
    <dbReference type="NCBI Taxonomy" id="408172"/>
    <lineage>
        <taxon>unclassified sequences</taxon>
        <taxon>metagenomes</taxon>
        <taxon>ecological metagenomes</taxon>
    </lineage>
</organism>
<evidence type="ECO:0008006" key="2">
    <source>
        <dbReference type="Google" id="ProtNLM"/>
    </source>
</evidence>
<dbReference type="AlphaFoldDB" id="A0A382TEY9"/>
<reference evidence="1" key="1">
    <citation type="submission" date="2018-05" db="EMBL/GenBank/DDBJ databases">
        <authorList>
            <person name="Lanie J.A."/>
            <person name="Ng W.-L."/>
            <person name="Kazmierczak K.M."/>
            <person name="Andrzejewski T.M."/>
            <person name="Davidsen T.M."/>
            <person name="Wayne K.J."/>
            <person name="Tettelin H."/>
            <person name="Glass J.I."/>
            <person name="Rusch D."/>
            <person name="Podicherti R."/>
            <person name="Tsui H.-C.T."/>
            <person name="Winkler M.E."/>
        </authorList>
    </citation>
    <scope>NUCLEOTIDE SEQUENCE</scope>
</reference>
<dbReference type="EMBL" id="UINC01136115">
    <property type="protein sequence ID" value="SVD20679.1"/>
    <property type="molecule type" value="Genomic_DNA"/>
</dbReference>
<dbReference type="PANTHER" id="PTHR28152:SF1">
    <property type="entry name" value="HYDROXYACYL-THIOESTER DEHYDRATASE TYPE 2, MITOCHONDRIAL"/>
    <property type="match status" value="1"/>
</dbReference>